<gene>
    <name evidence="7" type="primary">Lrrc39</name>
    <name evidence="7" type="ORF">GTO93_0001025</name>
</gene>
<keyword evidence="2" id="KW-0677">Repeat</keyword>
<dbReference type="PANTHER" id="PTHR48051:SF54">
    <property type="entry name" value="LEUCINE-RICH REPEAT-CONTAINING PROTEIN"/>
    <property type="match status" value="1"/>
</dbReference>
<evidence type="ECO:0000313" key="8">
    <source>
        <dbReference type="Proteomes" id="UP001166093"/>
    </source>
</evidence>
<dbReference type="PROSITE" id="PS51450">
    <property type="entry name" value="LRR"/>
    <property type="match status" value="4"/>
</dbReference>
<accession>A0ABS2YPX5</accession>
<dbReference type="SMART" id="SM00369">
    <property type="entry name" value="LRR_TYP"/>
    <property type="match status" value="6"/>
</dbReference>
<feature type="non-terminal residue" evidence="7">
    <location>
        <position position="322"/>
    </location>
</feature>
<evidence type="ECO:0000256" key="6">
    <source>
        <dbReference type="ARBA" id="ARBA00032455"/>
    </source>
</evidence>
<keyword evidence="8" id="KW-1185">Reference proteome</keyword>
<evidence type="ECO:0000256" key="2">
    <source>
        <dbReference type="ARBA" id="ARBA00022737"/>
    </source>
</evidence>
<keyword evidence="1" id="KW-0433">Leucine-rich repeat</keyword>
<evidence type="ECO:0000256" key="1">
    <source>
        <dbReference type="ARBA" id="ARBA00022614"/>
    </source>
</evidence>
<dbReference type="InterPro" id="IPR050216">
    <property type="entry name" value="LRR_domain-containing"/>
</dbReference>
<dbReference type="EMBL" id="JAAWVQ010176352">
    <property type="protein sequence ID" value="MBN3288520.1"/>
    <property type="molecule type" value="Genomic_DNA"/>
</dbReference>
<dbReference type="SUPFAM" id="SSF52047">
    <property type="entry name" value="RNI-like"/>
    <property type="match status" value="1"/>
</dbReference>
<dbReference type="Gene3D" id="3.80.10.10">
    <property type="entry name" value="Ribonuclease Inhibitor"/>
    <property type="match status" value="1"/>
</dbReference>
<dbReference type="PANTHER" id="PTHR48051">
    <property type="match status" value="1"/>
</dbReference>
<name>A0ABS2YPX5_POLSP</name>
<dbReference type="Pfam" id="PF13855">
    <property type="entry name" value="LRR_8"/>
    <property type="match status" value="3"/>
</dbReference>
<protein>
    <recommendedName>
        <fullName evidence="3">Leucine-rich repeat protein SHOC-2</fullName>
    </recommendedName>
    <alternativeName>
        <fullName evidence="6">Protein soc-2 homolog</fullName>
    </alternativeName>
    <alternativeName>
        <fullName evidence="4 5">protein Sur-8 homolog</fullName>
    </alternativeName>
</protein>
<organism evidence="7 8">
    <name type="scientific">Polyodon spathula</name>
    <name type="common">North American paddlefish</name>
    <name type="synonym">Squalus spathula</name>
    <dbReference type="NCBI Taxonomy" id="7913"/>
    <lineage>
        <taxon>Eukaryota</taxon>
        <taxon>Metazoa</taxon>
        <taxon>Chordata</taxon>
        <taxon>Craniata</taxon>
        <taxon>Vertebrata</taxon>
        <taxon>Euteleostomi</taxon>
        <taxon>Actinopterygii</taxon>
        <taxon>Chondrostei</taxon>
        <taxon>Acipenseriformes</taxon>
        <taxon>Polyodontidae</taxon>
        <taxon>Polyodon</taxon>
    </lineage>
</organism>
<dbReference type="InterPro" id="IPR003591">
    <property type="entry name" value="Leu-rich_rpt_typical-subtyp"/>
</dbReference>
<dbReference type="InterPro" id="IPR001611">
    <property type="entry name" value="Leu-rich_rpt"/>
</dbReference>
<evidence type="ECO:0000256" key="3">
    <source>
        <dbReference type="ARBA" id="ARBA00023907"/>
    </source>
</evidence>
<reference evidence="7" key="1">
    <citation type="journal article" date="2021" name="Cell">
        <title>Tracing the genetic footprints of vertebrate landing in non-teleost ray-finned fishes.</title>
        <authorList>
            <person name="Bi X."/>
            <person name="Wang K."/>
            <person name="Yang L."/>
            <person name="Pan H."/>
            <person name="Jiang H."/>
            <person name="Wei Q."/>
            <person name="Fang M."/>
            <person name="Yu H."/>
            <person name="Zhu C."/>
            <person name="Cai Y."/>
            <person name="He Y."/>
            <person name="Gan X."/>
            <person name="Zeng H."/>
            <person name="Yu D."/>
            <person name="Zhu Y."/>
            <person name="Jiang H."/>
            <person name="Qiu Q."/>
            <person name="Yang H."/>
            <person name="Zhang Y.E."/>
            <person name="Wang W."/>
            <person name="Zhu M."/>
            <person name="He S."/>
            <person name="Zhang G."/>
        </authorList>
    </citation>
    <scope>NUCLEOTIDE SEQUENCE</scope>
    <source>
        <strain evidence="7">Pddl_001</strain>
    </source>
</reference>
<comment type="caution">
    <text evidence="7">The sequence shown here is derived from an EMBL/GenBank/DDBJ whole genome shotgun (WGS) entry which is preliminary data.</text>
</comment>
<proteinExistence type="predicted"/>
<evidence type="ECO:0000256" key="5">
    <source>
        <dbReference type="ARBA" id="ARBA00029998"/>
    </source>
</evidence>
<sequence length="322" mass="37272">MAGVAVCSGAVASVKALWEVRIRKHQEDLQKDRALHDRGSVGRLANAWEDRIALAKLKEKVVTEEGRIVLRIEKEEWKSLPSALVHMTNLQEWQLHRTEVLKIRKFDNLLVLDLSRNSITEIPKEIGQLTKLRELLISYNKVRRVPEELSDCESLEKLEIAVNRDLSDLPPQLSRLKNLYHLDLSLNQFTTIPDTVLSMPALEWLDMGANKIQKLPEDIHRMENLHTLWLQRNEITCLPETISKMKNLGTLVLSNNKLQDIPACMEEMENLRFVNFRDNPLPLQITLPPCDNPAEDEDREMFGKEFMKAYIQESKKRGDQQK</sequence>
<feature type="non-terminal residue" evidence="7">
    <location>
        <position position="1"/>
    </location>
</feature>
<evidence type="ECO:0000256" key="4">
    <source>
        <dbReference type="ARBA" id="ARBA00029588"/>
    </source>
</evidence>
<dbReference type="Proteomes" id="UP001166093">
    <property type="component" value="Unassembled WGS sequence"/>
</dbReference>
<dbReference type="InterPro" id="IPR032675">
    <property type="entry name" value="LRR_dom_sf"/>
</dbReference>
<evidence type="ECO:0000313" key="7">
    <source>
        <dbReference type="EMBL" id="MBN3288520.1"/>
    </source>
</evidence>